<gene>
    <name evidence="12" type="ORF">TVAG_055280</name>
</gene>
<accession>A2ETJ6</accession>
<comment type="similarity">
    <text evidence="2">Belongs to the SRP receptor beta subunit family.</text>
</comment>
<keyword evidence="8" id="KW-0342">GTP-binding</keyword>
<dbReference type="FunCoup" id="A2ETJ6">
    <property type="interactions" value="554"/>
</dbReference>
<keyword evidence="10" id="KW-0675">Receptor</keyword>
<keyword evidence="9 11" id="KW-0472">Membrane</keyword>
<dbReference type="Pfam" id="PF09439">
    <property type="entry name" value="SRPRB"/>
    <property type="match status" value="1"/>
</dbReference>
<evidence type="ECO:0000256" key="3">
    <source>
        <dbReference type="ARBA" id="ARBA00020256"/>
    </source>
</evidence>
<proteinExistence type="inferred from homology"/>
<evidence type="ECO:0000256" key="5">
    <source>
        <dbReference type="ARBA" id="ARBA00022741"/>
    </source>
</evidence>
<dbReference type="EMBL" id="DS113487">
    <property type="protein sequence ID" value="EAY04042.1"/>
    <property type="molecule type" value="Genomic_DNA"/>
</dbReference>
<comment type="subcellular location">
    <subcellularLocation>
        <location evidence="1">Endoplasmic reticulum membrane</location>
        <topology evidence="1">Single-pass membrane protein</topology>
    </subcellularLocation>
</comment>
<dbReference type="InParanoid" id="A2ETJ6"/>
<protein>
    <recommendedName>
        <fullName evidence="3">Signal recognition particle receptor subunit beta</fullName>
    </recommendedName>
</protein>
<evidence type="ECO:0000256" key="7">
    <source>
        <dbReference type="ARBA" id="ARBA00022989"/>
    </source>
</evidence>
<evidence type="ECO:0000256" key="11">
    <source>
        <dbReference type="SAM" id="Phobius"/>
    </source>
</evidence>
<evidence type="ECO:0000313" key="13">
    <source>
        <dbReference type="Proteomes" id="UP000001542"/>
    </source>
</evidence>
<dbReference type="GO" id="GO:0005789">
    <property type="term" value="C:endoplasmic reticulum membrane"/>
    <property type="evidence" value="ECO:0007669"/>
    <property type="project" value="UniProtKB-SubCell"/>
</dbReference>
<dbReference type="Gene3D" id="3.40.50.300">
    <property type="entry name" value="P-loop containing nucleotide triphosphate hydrolases"/>
    <property type="match status" value="1"/>
</dbReference>
<feature type="transmembrane region" description="Helical" evidence="11">
    <location>
        <begin position="6"/>
        <end position="27"/>
    </location>
</feature>
<dbReference type="AlphaFoldDB" id="A2ETJ6"/>
<sequence>MQQQLMIAIGVAAILAVIVVIILVVLIKRDKRPNNVYIVGCLGAGKTKLFYHLTAHRIHPTVTSQTENRFSLIVKNRIINLIDEPGHARVKTQVLSSIRDAKAIIFVIDSETVLSQMSDIANLLYDVLSQPEIIKNRVPVLILGAKTDLHSARPIDVIREELEKEFDYLRNNRQQSDQVEGGNSEFLFLGEENAEFNFDQLYTNKIWFRTCSVNNDSTQDVMDFIEKMVK</sequence>
<dbReference type="VEuPathDB" id="TrichDB:TVAG_055280"/>
<evidence type="ECO:0000256" key="2">
    <source>
        <dbReference type="ARBA" id="ARBA00005619"/>
    </source>
</evidence>
<evidence type="ECO:0000256" key="10">
    <source>
        <dbReference type="ARBA" id="ARBA00023170"/>
    </source>
</evidence>
<dbReference type="Proteomes" id="UP000001542">
    <property type="component" value="Unassembled WGS sequence"/>
</dbReference>
<dbReference type="RefSeq" id="XP_001316265.1">
    <property type="nucleotide sequence ID" value="XM_001316230.1"/>
</dbReference>
<dbReference type="GO" id="GO:0006886">
    <property type="term" value="P:intracellular protein transport"/>
    <property type="evidence" value="ECO:0000318"/>
    <property type="project" value="GO_Central"/>
</dbReference>
<name>A2ETJ6_TRIV3</name>
<keyword evidence="13" id="KW-1185">Reference proteome</keyword>
<keyword evidence="6" id="KW-0256">Endoplasmic reticulum</keyword>
<evidence type="ECO:0000256" key="1">
    <source>
        <dbReference type="ARBA" id="ARBA00004389"/>
    </source>
</evidence>
<evidence type="ECO:0000256" key="8">
    <source>
        <dbReference type="ARBA" id="ARBA00023134"/>
    </source>
</evidence>
<dbReference type="VEuPathDB" id="TrichDB:TVAGG3_0007700"/>
<dbReference type="GO" id="GO:0016192">
    <property type="term" value="P:vesicle-mediated transport"/>
    <property type="evidence" value="ECO:0000318"/>
    <property type="project" value="GO_Central"/>
</dbReference>
<dbReference type="SMR" id="A2ETJ6"/>
<dbReference type="OMA" id="MNGVKVT"/>
<dbReference type="GO" id="GO:0005525">
    <property type="term" value="F:GTP binding"/>
    <property type="evidence" value="ECO:0000318"/>
    <property type="project" value="GO_Central"/>
</dbReference>
<dbReference type="STRING" id="5722.A2ETJ6"/>
<keyword evidence="4 11" id="KW-0812">Transmembrane</keyword>
<dbReference type="InterPro" id="IPR019009">
    <property type="entry name" value="SRP_receptor_beta_su"/>
</dbReference>
<evidence type="ECO:0000256" key="6">
    <source>
        <dbReference type="ARBA" id="ARBA00022824"/>
    </source>
</evidence>
<evidence type="ECO:0000313" key="12">
    <source>
        <dbReference type="EMBL" id="EAY04042.1"/>
    </source>
</evidence>
<dbReference type="InterPro" id="IPR024156">
    <property type="entry name" value="Small_GTPase_ARF"/>
</dbReference>
<dbReference type="SUPFAM" id="SSF52540">
    <property type="entry name" value="P-loop containing nucleoside triphosphate hydrolases"/>
    <property type="match status" value="1"/>
</dbReference>
<keyword evidence="5" id="KW-0547">Nucleotide-binding</keyword>
<dbReference type="OrthoDB" id="41266at2759"/>
<keyword evidence="7 11" id="KW-1133">Transmembrane helix</keyword>
<dbReference type="InterPro" id="IPR027417">
    <property type="entry name" value="P-loop_NTPase"/>
</dbReference>
<evidence type="ECO:0000256" key="4">
    <source>
        <dbReference type="ARBA" id="ARBA00022692"/>
    </source>
</evidence>
<evidence type="ECO:0000256" key="9">
    <source>
        <dbReference type="ARBA" id="ARBA00023136"/>
    </source>
</evidence>
<dbReference type="KEGG" id="tva:4761891"/>
<reference evidence="12" key="1">
    <citation type="submission" date="2006-10" db="EMBL/GenBank/DDBJ databases">
        <authorList>
            <person name="Amadeo P."/>
            <person name="Zhao Q."/>
            <person name="Wortman J."/>
            <person name="Fraser-Liggett C."/>
            <person name="Carlton J."/>
        </authorList>
    </citation>
    <scope>NUCLEOTIDE SEQUENCE</scope>
    <source>
        <strain evidence="12">G3</strain>
    </source>
</reference>
<reference evidence="12" key="2">
    <citation type="journal article" date="2007" name="Science">
        <title>Draft genome sequence of the sexually transmitted pathogen Trichomonas vaginalis.</title>
        <authorList>
            <person name="Carlton J.M."/>
            <person name="Hirt R.P."/>
            <person name="Silva J.C."/>
            <person name="Delcher A.L."/>
            <person name="Schatz M."/>
            <person name="Zhao Q."/>
            <person name="Wortman J.R."/>
            <person name="Bidwell S.L."/>
            <person name="Alsmark U.C.M."/>
            <person name="Besteiro S."/>
            <person name="Sicheritz-Ponten T."/>
            <person name="Noel C.J."/>
            <person name="Dacks J.B."/>
            <person name="Foster P.G."/>
            <person name="Simillion C."/>
            <person name="Van de Peer Y."/>
            <person name="Miranda-Saavedra D."/>
            <person name="Barton G.J."/>
            <person name="Westrop G.D."/>
            <person name="Mueller S."/>
            <person name="Dessi D."/>
            <person name="Fiori P.L."/>
            <person name="Ren Q."/>
            <person name="Paulsen I."/>
            <person name="Zhang H."/>
            <person name="Bastida-Corcuera F.D."/>
            <person name="Simoes-Barbosa A."/>
            <person name="Brown M.T."/>
            <person name="Hayes R.D."/>
            <person name="Mukherjee M."/>
            <person name="Okumura C.Y."/>
            <person name="Schneider R."/>
            <person name="Smith A.J."/>
            <person name="Vanacova S."/>
            <person name="Villalvazo M."/>
            <person name="Haas B.J."/>
            <person name="Pertea M."/>
            <person name="Feldblyum T.V."/>
            <person name="Utterback T.R."/>
            <person name="Shu C.L."/>
            <person name="Osoegawa K."/>
            <person name="de Jong P.J."/>
            <person name="Hrdy I."/>
            <person name="Horvathova L."/>
            <person name="Zubacova Z."/>
            <person name="Dolezal P."/>
            <person name="Malik S.B."/>
            <person name="Logsdon J.M. Jr."/>
            <person name="Henze K."/>
            <person name="Gupta A."/>
            <person name="Wang C.C."/>
            <person name="Dunne R.L."/>
            <person name="Upcroft J.A."/>
            <person name="Upcroft P."/>
            <person name="White O."/>
            <person name="Salzberg S.L."/>
            <person name="Tang P."/>
            <person name="Chiu C.-H."/>
            <person name="Lee Y.-S."/>
            <person name="Embley T.M."/>
            <person name="Coombs G.H."/>
            <person name="Mottram J.C."/>
            <person name="Tachezy J."/>
            <person name="Fraser-Liggett C.M."/>
            <person name="Johnson P.J."/>
        </authorList>
    </citation>
    <scope>NUCLEOTIDE SEQUENCE [LARGE SCALE GENOMIC DNA]</scope>
    <source>
        <strain evidence="12">G3</strain>
    </source>
</reference>
<dbReference type="GO" id="GO:0005737">
    <property type="term" value="C:cytoplasm"/>
    <property type="evidence" value="ECO:0000318"/>
    <property type="project" value="GO_Central"/>
</dbReference>
<organism evidence="12 13">
    <name type="scientific">Trichomonas vaginalis (strain ATCC PRA-98 / G3)</name>
    <dbReference type="NCBI Taxonomy" id="412133"/>
    <lineage>
        <taxon>Eukaryota</taxon>
        <taxon>Metamonada</taxon>
        <taxon>Parabasalia</taxon>
        <taxon>Trichomonadida</taxon>
        <taxon>Trichomonadidae</taxon>
        <taxon>Trichomonas</taxon>
    </lineage>
</organism>
<dbReference type="eggNOG" id="KOG0090">
    <property type="taxonomic scope" value="Eukaryota"/>
</dbReference>
<dbReference type="PANTHER" id="PTHR11711">
    <property type="entry name" value="ADP RIBOSYLATION FACTOR-RELATED"/>
    <property type="match status" value="1"/>
</dbReference>